<keyword evidence="2" id="KW-1185">Reference proteome</keyword>
<organism evidence="1 2">
    <name type="scientific">Octopus vulgaris</name>
    <name type="common">Common octopus</name>
    <dbReference type="NCBI Taxonomy" id="6645"/>
    <lineage>
        <taxon>Eukaryota</taxon>
        <taxon>Metazoa</taxon>
        <taxon>Spiralia</taxon>
        <taxon>Lophotrochozoa</taxon>
        <taxon>Mollusca</taxon>
        <taxon>Cephalopoda</taxon>
        <taxon>Coleoidea</taxon>
        <taxon>Octopodiformes</taxon>
        <taxon>Octopoda</taxon>
        <taxon>Incirrata</taxon>
        <taxon>Octopodidae</taxon>
        <taxon>Octopus</taxon>
    </lineage>
</organism>
<gene>
    <name evidence="1" type="ORF">OCTVUL_1B009166</name>
</gene>
<reference evidence="1" key="1">
    <citation type="submission" date="2023-08" db="EMBL/GenBank/DDBJ databases">
        <authorList>
            <person name="Alioto T."/>
            <person name="Alioto T."/>
            <person name="Gomez Garrido J."/>
        </authorList>
    </citation>
    <scope>NUCLEOTIDE SEQUENCE</scope>
</reference>
<sequence length="97" mass="11208">MTINKAEEKTFEKAGIQPVFSHSQLYVAFSGARAMNNIKQQYLYYNNLILTRYEFSIRLVTESIVLGILRNVSIRIMIIQLSEIDLKRSNIHQGITT</sequence>
<dbReference type="AlphaFoldDB" id="A0AA36B2W7"/>
<protein>
    <submittedName>
        <fullName evidence="1">Uncharacterized protein</fullName>
    </submittedName>
</protein>
<accession>A0AA36B2W7</accession>
<evidence type="ECO:0000313" key="2">
    <source>
        <dbReference type="Proteomes" id="UP001162480"/>
    </source>
</evidence>
<name>A0AA36B2W7_OCTVU</name>
<dbReference type="Proteomes" id="UP001162480">
    <property type="component" value="Chromosome 7"/>
</dbReference>
<dbReference type="EMBL" id="OX597820">
    <property type="protein sequence ID" value="CAI9725907.1"/>
    <property type="molecule type" value="Genomic_DNA"/>
</dbReference>
<evidence type="ECO:0000313" key="1">
    <source>
        <dbReference type="EMBL" id="CAI9725907.1"/>
    </source>
</evidence>
<proteinExistence type="predicted"/>